<sequence>MTIKDYTLGAGTKSDRDLFAWVGPWLVSRKTHETLGIAITSRPGDRWHVMMPAKGPARGFAVTADAKGSPSRHLRFLHADTTMARRALLARVIDLARHEGIAVLWARERRGDSDLIDAGFKMIDTAETTRERAFVRYELTFKTEAQT</sequence>
<protein>
    <submittedName>
        <fullName evidence="1">Uncharacterized protein</fullName>
    </submittedName>
</protein>
<comment type="caution">
    <text evidence="1">The sequence shown here is derived from an EMBL/GenBank/DDBJ whole genome shotgun (WGS) entry which is preliminary data.</text>
</comment>
<keyword evidence="2" id="KW-1185">Reference proteome</keyword>
<organism evidence="1 2">
    <name type="scientific">Pannonibacter tanglangensis</name>
    <dbReference type="NCBI Taxonomy" id="2750084"/>
    <lineage>
        <taxon>Bacteria</taxon>
        <taxon>Pseudomonadati</taxon>
        <taxon>Pseudomonadota</taxon>
        <taxon>Alphaproteobacteria</taxon>
        <taxon>Hyphomicrobiales</taxon>
        <taxon>Stappiaceae</taxon>
        <taxon>Pannonibacter</taxon>
    </lineage>
</organism>
<dbReference type="RefSeq" id="WP_161673976.1">
    <property type="nucleotide sequence ID" value="NZ_JAABLP010000001.1"/>
</dbReference>
<accession>A0ABW9ZFC1</accession>
<dbReference type="Proteomes" id="UP000541347">
    <property type="component" value="Unassembled WGS sequence"/>
</dbReference>
<gene>
    <name evidence="1" type="ORF">GWI71_03605</name>
</gene>
<proteinExistence type="predicted"/>
<evidence type="ECO:0000313" key="2">
    <source>
        <dbReference type="Proteomes" id="UP000541347"/>
    </source>
</evidence>
<evidence type="ECO:0000313" key="1">
    <source>
        <dbReference type="EMBL" id="NBN62758.1"/>
    </source>
</evidence>
<dbReference type="EMBL" id="JAABLP010000001">
    <property type="protein sequence ID" value="NBN62758.1"/>
    <property type="molecule type" value="Genomic_DNA"/>
</dbReference>
<name>A0ABW9ZFC1_9HYPH</name>
<reference evidence="1 2" key="1">
    <citation type="submission" date="2020-01" db="EMBL/GenBank/DDBJ databases">
        <authorList>
            <person name="Peng S.Y."/>
            <person name="Li J."/>
            <person name="Wang M."/>
            <person name="Wang L."/>
            <person name="Wang C.Q."/>
            <person name="Wang J.R."/>
        </authorList>
    </citation>
    <scope>NUCLEOTIDE SEQUENCE [LARGE SCALE GENOMIC DNA]</scope>
    <source>
        <strain evidence="1 2">XCT-34</strain>
    </source>
</reference>